<gene>
    <name evidence="1" type="ORF">LOY88_001474</name>
</gene>
<proteinExistence type="predicted"/>
<accession>A0ACB8V2W0</accession>
<reference evidence="1" key="1">
    <citation type="journal article" date="2022" name="bioRxiv">
        <title>Population genetic analysis of Ophidiomyces ophidiicola, the causative agent of snake fungal disease, indicates recent introductions to the USA.</title>
        <authorList>
            <person name="Ladner J.T."/>
            <person name="Palmer J.M."/>
            <person name="Ettinger C.L."/>
            <person name="Stajich J.E."/>
            <person name="Farrell T.M."/>
            <person name="Glorioso B.M."/>
            <person name="Lawson B."/>
            <person name="Price S.J."/>
            <person name="Stengle A.G."/>
            <person name="Grear D.A."/>
            <person name="Lorch J.M."/>
        </authorList>
    </citation>
    <scope>NUCLEOTIDE SEQUENCE</scope>
    <source>
        <strain evidence="1">NWHC 24266-5</strain>
    </source>
</reference>
<dbReference type="EMBL" id="JALBCA010000015">
    <property type="protein sequence ID" value="KAI2390887.1"/>
    <property type="molecule type" value="Genomic_DNA"/>
</dbReference>
<name>A0ACB8V2W0_9EURO</name>
<comment type="caution">
    <text evidence="1">The sequence shown here is derived from an EMBL/GenBank/DDBJ whole genome shotgun (WGS) entry which is preliminary data.</text>
</comment>
<protein>
    <submittedName>
        <fullName evidence="1">Uncharacterized protein</fullName>
    </submittedName>
</protein>
<organism evidence="1">
    <name type="scientific">Ophidiomyces ophidiicola</name>
    <dbReference type="NCBI Taxonomy" id="1387563"/>
    <lineage>
        <taxon>Eukaryota</taxon>
        <taxon>Fungi</taxon>
        <taxon>Dikarya</taxon>
        <taxon>Ascomycota</taxon>
        <taxon>Pezizomycotina</taxon>
        <taxon>Eurotiomycetes</taxon>
        <taxon>Eurotiomycetidae</taxon>
        <taxon>Onygenales</taxon>
        <taxon>Onygenaceae</taxon>
        <taxon>Ophidiomyces</taxon>
    </lineage>
</organism>
<evidence type="ECO:0000313" key="1">
    <source>
        <dbReference type="EMBL" id="KAI2390887.1"/>
    </source>
</evidence>
<sequence length="197" mass="21897">MSSSNAGTTTQPLPRSEEYNLFKRYASITFVIAAPVLIAVPPRKLDFYTISLASAFLFSANYLTADQTGRSIMDRLGARLQGSHTPSMLKDLPTERAEEVREQLKKAREAARQQEIRHSPLQQADQGHAGGLSDLGKQIWMGGEKEGWREKRIAEERKALEEGKGYGDLIMDHIRDAIGVPKDVEHNENSSGNDTKS</sequence>